<dbReference type="EMBL" id="CM039438">
    <property type="protein sequence ID" value="KAI4300169.1"/>
    <property type="molecule type" value="Genomic_DNA"/>
</dbReference>
<reference evidence="1 2" key="1">
    <citation type="journal article" date="2022" name="DNA Res.">
        <title>Chromosomal-level genome assembly of the orchid tree Bauhinia variegata (Leguminosae; Cercidoideae) supports the allotetraploid origin hypothesis of Bauhinia.</title>
        <authorList>
            <person name="Zhong Y."/>
            <person name="Chen Y."/>
            <person name="Zheng D."/>
            <person name="Pang J."/>
            <person name="Liu Y."/>
            <person name="Luo S."/>
            <person name="Meng S."/>
            <person name="Qian L."/>
            <person name="Wei D."/>
            <person name="Dai S."/>
            <person name="Zhou R."/>
        </authorList>
    </citation>
    <scope>NUCLEOTIDE SEQUENCE [LARGE SCALE GENOMIC DNA]</scope>
    <source>
        <strain evidence="1">BV-YZ2020</strain>
    </source>
</reference>
<proteinExistence type="predicted"/>
<protein>
    <submittedName>
        <fullName evidence="1">Uncharacterized protein</fullName>
    </submittedName>
</protein>
<accession>A0ACB9KS38</accession>
<name>A0ACB9KS38_BAUVA</name>
<sequence>MNYSKRIDRKKFGKQVTVANLILGSTWQRSAAIRSPAQFYTTNEGISMKNRSGFDSLHIAASHGCQDSERVDILCEG</sequence>
<evidence type="ECO:0000313" key="1">
    <source>
        <dbReference type="EMBL" id="KAI4300169.1"/>
    </source>
</evidence>
<dbReference type="Proteomes" id="UP000828941">
    <property type="component" value="Chromosome 13"/>
</dbReference>
<evidence type="ECO:0000313" key="2">
    <source>
        <dbReference type="Proteomes" id="UP000828941"/>
    </source>
</evidence>
<organism evidence="1 2">
    <name type="scientific">Bauhinia variegata</name>
    <name type="common">Purple orchid tree</name>
    <name type="synonym">Phanera variegata</name>
    <dbReference type="NCBI Taxonomy" id="167791"/>
    <lineage>
        <taxon>Eukaryota</taxon>
        <taxon>Viridiplantae</taxon>
        <taxon>Streptophyta</taxon>
        <taxon>Embryophyta</taxon>
        <taxon>Tracheophyta</taxon>
        <taxon>Spermatophyta</taxon>
        <taxon>Magnoliopsida</taxon>
        <taxon>eudicotyledons</taxon>
        <taxon>Gunneridae</taxon>
        <taxon>Pentapetalae</taxon>
        <taxon>rosids</taxon>
        <taxon>fabids</taxon>
        <taxon>Fabales</taxon>
        <taxon>Fabaceae</taxon>
        <taxon>Cercidoideae</taxon>
        <taxon>Cercideae</taxon>
        <taxon>Bauhiniinae</taxon>
        <taxon>Bauhinia</taxon>
    </lineage>
</organism>
<gene>
    <name evidence="1" type="ORF">L6164_033577</name>
</gene>
<comment type="caution">
    <text evidence="1">The sequence shown here is derived from an EMBL/GenBank/DDBJ whole genome shotgun (WGS) entry which is preliminary data.</text>
</comment>
<keyword evidence="2" id="KW-1185">Reference proteome</keyword>